<feature type="binding site" evidence="5">
    <location>
        <begin position="52"/>
        <end position="54"/>
    </location>
    <ligand>
        <name>ATP</name>
        <dbReference type="ChEBI" id="CHEBI:30616"/>
    </ligand>
</feature>
<keyword evidence="5" id="KW-0816">Tricarboxylic acid cycle</keyword>
<feature type="binding site" evidence="5">
    <location>
        <position position="92"/>
    </location>
    <ligand>
        <name>ATP</name>
        <dbReference type="ChEBI" id="CHEBI:30616"/>
    </ligand>
</feature>
<keyword evidence="5 6" id="KW-0067">ATP-binding</keyword>
<comment type="similarity">
    <text evidence="5">Belongs to the succinate/malate CoA ligase beta subunit family.</text>
</comment>
<evidence type="ECO:0000256" key="5">
    <source>
        <dbReference type="HAMAP-Rule" id="MF_00558"/>
    </source>
</evidence>
<evidence type="ECO:0000313" key="8">
    <source>
        <dbReference type="EMBL" id="NJP14649.1"/>
    </source>
</evidence>
<feature type="domain" description="ATP-grasp" evidence="7">
    <location>
        <begin position="9"/>
        <end position="231"/>
    </location>
</feature>
<dbReference type="EC" id="6.2.1.5" evidence="5"/>
<feature type="binding site" evidence="5">
    <location>
        <begin position="319"/>
        <end position="321"/>
    </location>
    <ligand>
        <name>substrate</name>
        <note>ligand shared with subunit alpha</note>
    </ligand>
</feature>
<evidence type="ECO:0000256" key="1">
    <source>
        <dbReference type="ARBA" id="ARBA00022598"/>
    </source>
</evidence>
<dbReference type="PROSITE" id="PS01217">
    <property type="entry name" value="SUCCINYL_COA_LIG_3"/>
    <property type="match status" value="1"/>
</dbReference>
<dbReference type="NCBIfam" id="TIGR01016">
    <property type="entry name" value="sucCoAbeta"/>
    <property type="match status" value="1"/>
</dbReference>
<evidence type="ECO:0000259" key="7">
    <source>
        <dbReference type="PROSITE" id="PS50975"/>
    </source>
</evidence>
<dbReference type="RefSeq" id="WP_125496775.1">
    <property type="nucleotide sequence ID" value="NZ_BMVZ01000009.1"/>
</dbReference>
<comment type="subunit">
    <text evidence="5">Heterotetramer of two alpha and two beta subunits.</text>
</comment>
<dbReference type="PIRSF" id="PIRSF001554">
    <property type="entry name" value="SucCS_beta"/>
    <property type="match status" value="1"/>
</dbReference>
<dbReference type="InterPro" id="IPR005811">
    <property type="entry name" value="SUCC_ACL_C"/>
</dbReference>
<comment type="caution">
    <text evidence="8">The sequence shown here is derived from an EMBL/GenBank/DDBJ whole genome shotgun (WGS) entry which is preliminary data.</text>
</comment>
<dbReference type="Proteomes" id="UP000635996">
    <property type="component" value="Unassembled WGS sequence"/>
</dbReference>
<dbReference type="SUPFAM" id="SSF52210">
    <property type="entry name" value="Succinyl-CoA synthetase domains"/>
    <property type="match status" value="1"/>
</dbReference>
<comment type="catalytic activity">
    <reaction evidence="5">
        <text>GTP + succinate + CoA = succinyl-CoA + GDP + phosphate</text>
        <dbReference type="Rhea" id="RHEA:22120"/>
        <dbReference type="ChEBI" id="CHEBI:30031"/>
        <dbReference type="ChEBI" id="CHEBI:37565"/>
        <dbReference type="ChEBI" id="CHEBI:43474"/>
        <dbReference type="ChEBI" id="CHEBI:57287"/>
        <dbReference type="ChEBI" id="CHEBI:57292"/>
        <dbReference type="ChEBI" id="CHEBI:58189"/>
    </reaction>
</comment>
<evidence type="ECO:0000256" key="2">
    <source>
        <dbReference type="ARBA" id="ARBA00022723"/>
    </source>
</evidence>
<proteinExistence type="inferred from homology"/>
<dbReference type="InterPro" id="IPR017866">
    <property type="entry name" value="Succ-CoA_synthase_bsu_CS"/>
</dbReference>
<evidence type="ECO:0000313" key="9">
    <source>
        <dbReference type="Proteomes" id="UP000635996"/>
    </source>
</evidence>
<keyword evidence="3 5" id="KW-0547">Nucleotide-binding</keyword>
<feature type="binding site" evidence="5">
    <location>
        <position position="257"/>
    </location>
    <ligand>
        <name>substrate</name>
        <note>ligand shared with subunit alpha</note>
    </ligand>
</feature>
<comment type="cofactor">
    <cofactor evidence="5">
        <name>Mg(2+)</name>
        <dbReference type="ChEBI" id="CHEBI:18420"/>
    </cofactor>
    <text evidence="5">Binds 1 Mg(2+) ion per subunit.</text>
</comment>
<reference evidence="8 9" key="1">
    <citation type="submission" date="2020-03" db="EMBL/GenBank/DDBJ databases">
        <title>WGS of actinomycetes isolated from Thailand.</title>
        <authorList>
            <person name="Thawai C."/>
        </authorList>
    </citation>
    <scope>NUCLEOTIDE SEQUENCE [LARGE SCALE GENOMIC DNA]</scope>
    <source>
        <strain evidence="8 9">NBRC 13905</strain>
    </source>
</reference>
<dbReference type="SUPFAM" id="SSF56059">
    <property type="entry name" value="Glutathione synthetase ATP-binding domain-like"/>
    <property type="match status" value="1"/>
</dbReference>
<dbReference type="InterPro" id="IPR013650">
    <property type="entry name" value="ATP-grasp_succ-CoA_synth-type"/>
</dbReference>
<comment type="function">
    <text evidence="5">Succinyl-CoA synthetase functions in the citric acid cycle (TCA), coupling the hydrolysis of succinyl-CoA to the synthesis of either ATP or GTP and thus represents the only step of substrate-level phosphorylation in the TCA. The beta subunit provides nucleotide specificity of the enzyme and binds the substrate succinate, while the binding sites for coenzyme A and phosphate are found in the alpha subunit.</text>
</comment>
<dbReference type="InterPro" id="IPR013815">
    <property type="entry name" value="ATP_grasp_subdomain_1"/>
</dbReference>
<keyword evidence="2 5" id="KW-0479">Metal-binding</keyword>
<gene>
    <name evidence="5 8" type="primary">sucC</name>
    <name evidence="8" type="ORF">HCJ95_10165</name>
</gene>
<feature type="binding site" evidence="5">
    <location>
        <position position="45"/>
    </location>
    <ligand>
        <name>ATP</name>
        <dbReference type="ChEBI" id="CHEBI:30616"/>
    </ligand>
</feature>
<comment type="catalytic activity">
    <reaction evidence="5">
        <text>succinate + ATP + CoA = succinyl-CoA + ADP + phosphate</text>
        <dbReference type="Rhea" id="RHEA:17661"/>
        <dbReference type="ChEBI" id="CHEBI:30031"/>
        <dbReference type="ChEBI" id="CHEBI:30616"/>
        <dbReference type="ChEBI" id="CHEBI:43474"/>
        <dbReference type="ChEBI" id="CHEBI:57287"/>
        <dbReference type="ChEBI" id="CHEBI:57292"/>
        <dbReference type="ChEBI" id="CHEBI:456216"/>
        <dbReference type="EC" id="6.2.1.5"/>
    </reaction>
</comment>
<dbReference type="InterPro" id="IPR011761">
    <property type="entry name" value="ATP-grasp"/>
</dbReference>
<dbReference type="Gene3D" id="3.30.1490.20">
    <property type="entry name" value="ATP-grasp fold, A domain"/>
    <property type="match status" value="1"/>
</dbReference>
<protein>
    <recommendedName>
        <fullName evidence="5">Succinate--CoA ligase [ADP-forming] subunit beta</fullName>
        <ecNumber evidence="5">6.2.1.5</ecNumber>
    </recommendedName>
    <alternativeName>
        <fullName evidence="5">Succinyl-CoA synthetase subunit beta</fullName>
        <shortName evidence="5">SCS-beta</shortName>
    </alternativeName>
</protein>
<dbReference type="PANTHER" id="PTHR11815:SF10">
    <property type="entry name" value="SUCCINATE--COA LIGASE [GDP-FORMING] SUBUNIT BETA, MITOCHONDRIAL"/>
    <property type="match status" value="1"/>
</dbReference>
<comment type="pathway">
    <text evidence="5">Carbohydrate metabolism; tricarboxylic acid cycle; succinate from succinyl-CoA (ligase route): step 1/1.</text>
</comment>
<keyword evidence="4 5" id="KW-0460">Magnesium</keyword>
<dbReference type="Gene3D" id="3.40.50.261">
    <property type="entry name" value="Succinyl-CoA synthetase domains"/>
    <property type="match status" value="1"/>
</dbReference>
<keyword evidence="9" id="KW-1185">Reference proteome</keyword>
<accession>A0ABX0YQI3</accession>
<dbReference type="InterPro" id="IPR005809">
    <property type="entry name" value="Succ_CoA_ligase-like_bsu"/>
</dbReference>
<feature type="binding site" evidence="5">
    <location>
        <position position="206"/>
    </location>
    <ligand>
        <name>Mg(2+)</name>
        <dbReference type="ChEBI" id="CHEBI:18420"/>
    </ligand>
</feature>
<dbReference type="PROSITE" id="PS50975">
    <property type="entry name" value="ATP_GRASP"/>
    <property type="match status" value="1"/>
</dbReference>
<evidence type="ECO:0000256" key="4">
    <source>
        <dbReference type="ARBA" id="ARBA00022842"/>
    </source>
</evidence>
<evidence type="ECO:0000256" key="6">
    <source>
        <dbReference type="PROSITE-ProRule" id="PRU00409"/>
    </source>
</evidence>
<dbReference type="InterPro" id="IPR016102">
    <property type="entry name" value="Succinyl-CoA_synth-like"/>
</dbReference>
<feature type="binding site" evidence="5">
    <location>
        <position position="100"/>
    </location>
    <ligand>
        <name>ATP</name>
        <dbReference type="ChEBI" id="CHEBI:30616"/>
    </ligand>
</feature>
<dbReference type="Pfam" id="PF00549">
    <property type="entry name" value="Ligase_CoA"/>
    <property type="match status" value="1"/>
</dbReference>
<feature type="binding site" evidence="5">
    <location>
        <position position="192"/>
    </location>
    <ligand>
        <name>Mg(2+)</name>
        <dbReference type="ChEBI" id="CHEBI:18420"/>
    </ligand>
</feature>
<feature type="binding site" evidence="5">
    <location>
        <position position="95"/>
    </location>
    <ligand>
        <name>ATP</name>
        <dbReference type="ChEBI" id="CHEBI:30616"/>
    </ligand>
</feature>
<keyword evidence="1 5" id="KW-0436">Ligase</keyword>
<sequence length="393" mass="41108">MDLFEYQARDLFAKHGVPVLAGEVIDTPEAAREITERLGGKSVVKAQVKVGGRGKAGGVKLAATPDEAVARATDILGMDIKGHTVHKVMIAETAPEIVEEYYVSFLLDRANRTFLSIASVEGGMEIEEVAATRPEAVAKIAIDPIDGVDKAKAQEIVAAAKFPAEVADKVADVLVKLWEVFVEEDALLVEVNPLAKVASGDVIALDGKVSLDDNAEFRHPEFEALHDKAAANPLEAAAKAKGLNYVKLDGEVGIIGNGAGLVMSTLDVVAYAGEKHNGVKPANFLDIGGGASAEVMANGLEIILGDPDVKSVFVNVFGGITACDAVANGIVQALDLLKSKGEEVNKPLVVRLDGNNAELGRKILTDANHPLVQQVDTMDGAADKAAELAAAAK</sequence>
<dbReference type="EMBL" id="JAATEL010000008">
    <property type="protein sequence ID" value="NJP14649.1"/>
    <property type="molecule type" value="Genomic_DNA"/>
</dbReference>
<dbReference type="HAMAP" id="MF_00558">
    <property type="entry name" value="Succ_CoA_beta"/>
    <property type="match status" value="1"/>
</dbReference>
<evidence type="ECO:0000256" key="3">
    <source>
        <dbReference type="ARBA" id="ARBA00022741"/>
    </source>
</evidence>
<dbReference type="Pfam" id="PF08442">
    <property type="entry name" value="ATP-grasp_2"/>
    <property type="match status" value="1"/>
</dbReference>
<dbReference type="Gene3D" id="3.30.470.20">
    <property type="entry name" value="ATP-grasp fold, B domain"/>
    <property type="match status" value="1"/>
</dbReference>
<dbReference type="PANTHER" id="PTHR11815">
    <property type="entry name" value="SUCCINYL-COA SYNTHETASE BETA CHAIN"/>
    <property type="match status" value="1"/>
</dbReference>
<name>A0ABX0YQI3_STRTL</name>
<organism evidence="8 9">
    <name type="scientific">Streptomyces thermoviolaceus subsp. thermoviolaceus</name>
    <dbReference type="NCBI Taxonomy" id="66860"/>
    <lineage>
        <taxon>Bacteria</taxon>
        <taxon>Bacillati</taxon>
        <taxon>Actinomycetota</taxon>
        <taxon>Actinomycetes</taxon>
        <taxon>Kitasatosporales</taxon>
        <taxon>Streptomycetaceae</taxon>
        <taxon>Streptomyces</taxon>
    </lineage>
</organism>
<dbReference type="NCBIfam" id="NF001913">
    <property type="entry name" value="PRK00696.1"/>
    <property type="match status" value="1"/>
</dbReference>
<dbReference type="GO" id="GO:0004775">
    <property type="term" value="F:succinate-CoA ligase (ADP-forming) activity"/>
    <property type="evidence" value="ECO:0007669"/>
    <property type="project" value="UniProtKB-EC"/>
</dbReference>